<name>A0AAV9N4G8_9EURO</name>
<dbReference type="Pfam" id="PF13450">
    <property type="entry name" value="NAD_binding_8"/>
    <property type="match status" value="1"/>
</dbReference>
<evidence type="ECO:0000256" key="5">
    <source>
        <dbReference type="ARBA" id="ARBA00023002"/>
    </source>
</evidence>
<dbReference type="Proteomes" id="UP001358417">
    <property type="component" value="Unassembled WGS sequence"/>
</dbReference>
<dbReference type="GO" id="GO:0050661">
    <property type="term" value="F:NADP binding"/>
    <property type="evidence" value="ECO:0007669"/>
    <property type="project" value="InterPro"/>
</dbReference>
<comment type="cofactor">
    <cofactor evidence="1">
        <name>FAD</name>
        <dbReference type="ChEBI" id="CHEBI:57692"/>
    </cofactor>
</comment>
<dbReference type="PANTHER" id="PTHR42877">
    <property type="entry name" value="L-ORNITHINE N(5)-MONOOXYGENASE-RELATED"/>
    <property type="match status" value="1"/>
</dbReference>
<accession>A0AAV9N4G8</accession>
<dbReference type="RefSeq" id="XP_064704495.1">
    <property type="nucleotide sequence ID" value="XM_064847956.1"/>
</dbReference>
<dbReference type="GO" id="GO:0050660">
    <property type="term" value="F:flavin adenine dinucleotide binding"/>
    <property type="evidence" value="ECO:0007669"/>
    <property type="project" value="InterPro"/>
</dbReference>
<evidence type="ECO:0000313" key="6">
    <source>
        <dbReference type="EMBL" id="KAK5049450.1"/>
    </source>
</evidence>
<dbReference type="InterPro" id="IPR036188">
    <property type="entry name" value="FAD/NAD-bd_sf"/>
</dbReference>
<evidence type="ECO:0000256" key="1">
    <source>
        <dbReference type="ARBA" id="ARBA00001974"/>
    </source>
</evidence>
<dbReference type="AlphaFoldDB" id="A0AAV9N4G8"/>
<dbReference type="InterPro" id="IPR020946">
    <property type="entry name" value="Flavin_mOase-like"/>
</dbReference>
<dbReference type="EMBL" id="JAVRRD010000019">
    <property type="protein sequence ID" value="KAK5049450.1"/>
    <property type="molecule type" value="Genomic_DNA"/>
</dbReference>
<sequence>MGSVEHTSTFHEGMDSIYQVNEAVLGHARPMRVVCIGAGATGLDLAYRVSRHLQSVDLQLYDKNEILGGTWFENTYPGCACDIPAHIYEYEWAPNANWTQFYASGPEILQYFRDTARTHDLEKYIKLRSEVIEARWAEDEGKWMLKIKSHSTGAIIDDWCHFLVNGGGFLNHWQWPNIRDLHTFKGALLHSASWNAKVDLEKKNIAVIGNGSSGIQLVTALQQDTANQKLEFAEYPEKHLEYRKAIENDLNNGFKSALYDSPEQALARKTLTNMMRIRLGNHHALADRITPSFGVGCRRPTPGVGYLEALTEQNVRVVFDPIKRVVPQGIELETGEVIQLDAIVCATGFNVSWKPRFPIIGRGGVDMRDQWTSRPTAYLSLAVPNFPNYILYMGPNGPLSHGSALPSIEHITRYVIKLLYKMQIEGYKAVVPSQQALDDFIQHADAFLARTGEMMVRLLSILEVGFTGFTRYQLLGGKTGSGPLGIATGSHTLGMGSLPWTEKTKINLGILGMQILDMRR</sequence>
<keyword evidence="7" id="KW-1185">Reference proteome</keyword>
<dbReference type="Pfam" id="PF00743">
    <property type="entry name" value="FMO-like"/>
    <property type="match status" value="1"/>
</dbReference>
<dbReference type="GeneID" id="89972557"/>
<dbReference type="PANTHER" id="PTHR42877:SF12">
    <property type="entry name" value="MONOOXYGENASE"/>
    <property type="match status" value="1"/>
</dbReference>
<dbReference type="InterPro" id="IPR051209">
    <property type="entry name" value="FAD-bind_Monooxygenase_sf"/>
</dbReference>
<evidence type="ECO:0000256" key="2">
    <source>
        <dbReference type="ARBA" id="ARBA00010139"/>
    </source>
</evidence>
<evidence type="ECO:0000256" key="4">
    <source>
        <dbReference type="ARBA" id="ARBA00022827"/>
    </source>
</evidence>
<evidence type="ECO:0000256" key="3">
    <source>
        <dbReference type="ARBA" id="ARBA00022630"/>
    </source>
</evidence>
<reference evidence="6 7" key="1">
    <citation type="submission" date="2023-08" db="EMBL/GenBank/DDBJ databases">
        <title>Black Yeasts Isolated from many extreme environments.</title>
        <authorList>
            <person name="Coleine C."/>
            <person name="Stajich J.E."/>
            <person name="Selbmann L."/>
        </authorList>
    </citation>
    <scope>NUCLEOTIDE SEQUENCE [LARGE SCALE GENOMIC DNA]</scope>
    <source>
        <strain evidence="6 7">CCFEE 5792</strain>
    </source>
</reference>
<dbReference type="Gene3D" id="3.50.50.60">
    <property type="entry name" value="FAD/NAD(P)-binding domain"/>
    <property type="match status" value="2"/>
</dbReference>
<dbReference type="PRINTS" id="PR00368">
    <property type="entry name" value="FADPNR"/>
</dbReference>
<dbReference type="GO" id="GO:0004499">
    <property type="term" value="F:N,N-dimethylaniline monooxygenase activity"/>
    <property type="evidence" value="ECO:0007669"/>
    <property type="project" value="InterPro"/>
</dbReference>
<keyword evidence="5" id="KW-0560">Oxidoreductase</keyword>
<comment type="similarity">
    <text evidence="2">Belongs to the FAD-binding monooxygenase family.</text>
</comment>
<comment type="caution">
    <text evidence="6">The sequence shown here is derived from an EMBL/GenBank/DDBJ whole genome shotgun (WGS) entry which is preliminary data.</text>
</comment>
<evidence type="ECO:0000313" key="7">
    <source>
        <dbReference type="Proteomes" id="UP001358417"/>
    </source>
</evidence>
<protein>
    <recommendedName>
        <fullName evidence="8">FAD/NAD(P)-binding domain-containing protein</fullName>
    </recommendedName>
</protein>
<gene>
    <name evidence="6" type="ORF">LTR84_004379</name>
</gene>
<keyword evidence="4" id="KW-0274">FAD</keyword>
<proteinExistence type="inferred from homology"/>
<keyword evidence="3" id="KW-0285">Flavoprotein</keyword>
<dbReference type="SUPFAM" id="SSF51905">
    <property type="entry name" value="FAD/NAD(P)-binding domain"/>
    <property type="match status" value="1"/>
</dbReference>
<organism evidence="6 7">
    <name type="scientific">Exophiala bonariae</name>
    <dbReference type="NCBI Taxonomy" id="1690606"/>
    <lineage>
        <taxon>Eukaryota</taxon>
        <taxon>Fungi</taxon>
        <taxon>Dikarya</taxon>
        <taxon>Ascomycota</taxon>
        <taxon>Pezizomycotina</taxon>
        <taxon>Eurotiomycetes</taxon>
        <taxon>Chaetothyriomycetidae</taxon>
        <taxon>Chaetothyriales</taxon>
        <taxon>Herpotrichiellaceae</taxon>
        <taxon>Exophiala</taxon>
    </lineage>
</organism>
<evidence type="ECO:0008006" key="8">
    <source>
        <dbReference type="Google" id="ProtNLM"/>
    </source>
</evidence>